<reference evidence="2 3" key="1">
    <citation type="submission" date="2024-09" db="EMBL/GenBank/DDBJ databases">
        <title>Taxonomic and Genotyping Characterization of Leptospira Strains isolated from Multiple Sources in Colombia highlights the importance of intermediate species.</title>
        <authorList>
            <person name="Torres Higuera L."/>
            <person name="Rojas Tapias D."/>
            <person name="Jimenez Velasquez S."/>
            <person name="Renjifo Ibanez C."/>
        </authorList>
    </citation>
    <scope>NUCLEOTIDE SEQUENCE [LARGE SCALE GENOMIC DNA]</scope>
    <source>
        <strain evidence="2 3">Lep080</strain>
    </source>
</reference>
<dbReference type="Proteomes" id="UP001580391">
    <property type="component" value="Unassembled WGS sequence"/>
</dbReference>
<organism evidence="2 3">
    <name type="scientific">Leptospira wolffii</name>
    <dbReference type="NCBI Taxonomy" id="409998"/>
    <lineage>
        <taxon>Bacteria</taxon>
        <taxon>Pseudomonadati</taxon>
        <taxon>Spirochaetota</taxon>
        <taxon>Spirochaetia</taxon>
        <taxon>Leptospirales</taxon>
        <taxon>Leptospiraceae</taxon>
        <taxon>Leptospira</taxon>
    </lineage>
</organism>
<accession>A0ABV5BTY6</accession>
<feature type="non-terminal residue" evidence="2">
    <location>
        <position position="1"/>
    </location>
</feature>
<dbReference type="EMBL" id="JBHILJ010000053">
    <property type="protein sequence ID" value="MFB5738787.1"/>
    <property type="molecule type" value="Genomic_DNA"/>
</dbReference>
<name>A0ABV5BTY6_9LEPT</name>
<comment type="caution">
    <text evidence="2">The sequence shown here is derived from an EMBL/GenBank/DDBJ whole genome shotgun (WGS) entry which is preliminary data.</text>
</comment>
<dbReference type="InterPro" id="IPR028952">
    <property type="entry name" value="Imm63"/>
</dbReference>
<gene>
    <name evidence="2" type="ORF">ACE5IX_19925</name>
</gene>
<dbReference type="Pfam" id="PF15599">
    <property type="entry name" value="Imm63"/>
    <property type="match status" value="1"/>
</dbReference>
<evidence type="ECO:0000313" key="3">
    <source>
        <dbReference type="Proteomes" id="UP001580391"/>
    </source>
</evidence>
<keyword evidence="3" id="KW-1185">Reference proteome</keyword>
<protein>
    <submittedName>
        <fullName evidence="2">Imm63 family immunity protein</fullName>
    </submittedName>
</protein>
<evidence type="ECO:0000259" key="1">
    <source>
        <dbReference type="Pfam" id="PF15599"/>
    </source>
</evidence>
<feature type="domain" description="Immunity protein 63" evidence="1">
    <location>
        <begin position="37"/>
        <end position="115"/>
    </location>
</feature>
<sequence>ALVHKMGKTINAKTIDLPKFRYSGDFAFPYVEVNDKGLHYVIAERGEEIRRDTTNNLDDLLYIIFKHVAFNIAARYELANRIPDSDPRRQTFAMRKEILEKLNFNWGKKIQIELNKILSEYPFDDFAQKRGDLCNEYRKKGLSNTEAWTKACEKYPLPKPSI</sequence>
<dbReference type="RefSeq" id="WP_375517893.1">
    <property type="nucleotide sequence ID" value="NZ_JBHILJ010000053.1"/>
</dbReference>
<evidence type="ECO:0000313" key="2">
    <source>
        <dbReference type="EMBL" id="MFB5738787.1"/>
    </source>
</evidence>
<proteinExistence type="predicted"/>